<gene>
    <name evidence="1" type="ORF">PFISCL1PPCAC_17292</name>
</gene>
<dbReference type="EMBL" id="BTSY01000004">
    <property type="protein sequence ID" value="GMT25995.1"/>
    <property type="molecule type" value="Genomic_DNA"/>
</dbReference>
<proteinExistence type="predicted"/>
<feature type="non-terminal residue" evidence="1">
    <location>
        <position position="1"/>
    </location>
</feature>
<evidence type="ECO:0000313" key="1">
    <source>
        <dbReference type="EMBL" id="GMT25995.1"/>
    </source>
</evidence>
<dbReference type="Proteomes" id="UP001432322">
    <property type="component" value="Unassembled WGS sequence"/>
</dbReference>
<sequence length="71" mass="8252">FISSLCRYDNRFPSQRWRFCRWLLAQLVFSGECSVHGLCITHPTFSTVTDLWGDIYSPLFPVQEMSESAFA</sequence>
<comment type="caution">
    <text evidence="1">The sequence shown here is derived from an EMBL/GenBank/DDBJ whole genome shotgun (WGS) entry which is preliminary data.</text>
</comment>
<reference evidence="1" key="1">
    <citation type="submission" date="2023-10" db="EMBL/GenBank/DDBJ databases">
        <title>Genome assembly of Pristionchus species.</title>
        <authorList>
            <person name="Yoshida K."/>
            <person name="Sommer R.J."/>
        </authorList>
    </citation>
    <scope>NUCLEOTIDE SEQUENCE</scope>
    <source>
        <strain evidence="1">RS5133</strain>
    </source>
</reference>
<evidence type="ECO:0000313" key="2">
    <source>
        <dbReference type="Proteomes" id="UP001432322"/>
    </source>
</evidence>
<accession>A0AAV5W6I9</accession>
<dbReference type="AlphaFoldDB" id="A0AAV5W6I9"/>
<protein>
    <submittedName>
        <fullName evidence="1">Uncharacterized protein</fullName>
    </submittedName>
</protein>
<keyword evidence="2" id="KW-1185">Reference proteome</keyword>
<name>A0AAV5W6I9_9BILA</name>
<organism evidence="1 2">
    <name type="scientific">Pristionchus fissidentatus</name>
    <dbReference type="NCBI Taxonomy" id="1538716"/>
    <lineage>
        <taxon>Eukaryota</taxon>
        <taxon>Metazoa</taxon>
        <taxon>Ecdysozoa</taxon>
        <taxon>Nematoda</taxon>
        <taxon>Chromadorea</taxon>
        <taxon>Rhabditida</taxon>
        <taxon>Rhabditina</taxon>
        <taxon>Diplogasteromorpha</taxon>
        <taxon>Diplogasteroidea</taxon>
        <taxon>Neodiplogasteridae</taxon>
        <taxon>Pristionchus</taxon>
    </lineage>
</organism>